<reference evidence="1 2" key="1">
    <citation type="submission" date="2019-12" db="EMBL/GenBank/DDBJ databases">
        <authorList>
            <person name="Scholz U."/>
            <person name="Mascher M."/>
            <person name="Fiebig A."/>
        </authorList>
    </citation>
    <scope>NUCLEOTIDE SEQUENCE</scope>
</reference>
<organism evidence="1">
    <name type="scientific">Spirodela intermedia</name>
    <name type="common">Intermediate duckweed</name>
    <dbReference type="NCBI Taxonomy" id="51605"/>
    <lineage>
        <taxon>Eukaryota</taxon>
        <taxon>Viridiplantae</taxon>
        <taxon>Streptophyta</taxon>
        <taxon>Embryophyta</taxon>
        <taxon>Tracheophyta</taxon>
        <taxon>Spermatophyta</taxon>
        <taxon>Magnoliopsida</taxon>
        <taxon>Liliopsida</taxon>
        <taxon>Araceae</taxon>
        <taxon>Lemnoideae</taxon>
        <taxon>Spirodela</taxon>
    </lineage>
</organism>
<evidence type="ECO:0000313" key="1">
    <source>
        <dbReference type="EMBL" id="CAA2624010.1"/>
    </source>
</evidence>
<dbReference type="AlphaFoldDB" id="A0A7I8J2H2"/>
<dbReference type="EMBL" id="CACRZD030000007">
    <property type="protein sequence ID" value="CAA6663520.1"/>
    <property type="molecule type" value="Genomic_DNA"/>
</dbReference>
<protein>
    <submittedName>
        <fullName evidence="1">Uncharacterized protein</fullName>
    </submittedName>
</protein>
<sequence length="92" mass="10187">MDIPSFICGNSYGRLKSHLFEPAPSSHHSFPLRLLDRVSTAMCNALAMHVLAVETESTSLIPGLLPYAWISNGNAFLCSEGWRQSFHVNLLI</sequence>
<evidence type="ECO:0000313" key="2">
    <source>
        <dbReference type="Proteomes" id="UP001189122"/>
    </source>
</evidence>
<gene>
    <name evidence="1" type="ORF">SI7747_07009905</name>
</gene>
<name>A0A7I8J2H2_SPIIN</name>
<dbReference type="Proteomes" id="UP001189122">
    <property type="component" value="Unassembled WGS sequence"/>
</dbReference>
<keyword evidence="2" id="KW-1185">Reference proteome</keyword>
<proteinExistence type="predicted"/>
<accession>A0A7I8J2H2</accession>
<dbReference type="EMBL" id="LR743594">
    <property type="protein sequence ID" value="CAA2624010.1"/>
    <property type="molecule type" value="Genomic_DNA"/>
</dbReference>